<reference evidence="2 3" key="1">
    <citation type="submission" date="2015-03" db="EMBL/GenBank/DDBJ databases">
        <authorList>
            <person name="Morales-Cruz A."/>
            <person name="Amrine K.C."/>
            <person name="Cantu D."/>
        </authorList>
    </citation>
    <scope>NUCLEOTIDE SEQUENCE [LARGE SCALE GENOMIC DNA]</scope>
    <source>
        <strain evidence="2">DS831</strain>
    </source>
</reference>
<protein>
    <submittedName>
        <fullName evidence="2">Putative alpha-glucan lyase</fullName>
    </submittedName>
</protein>
<dbReference type="AlphaFoldDB" id="A0A0G2F190"/>
<dbReference type="Pfam" id="PF21365">
    <property type="entry name" value="Glyco_hydro_31_3rd"/>
    <property type="match status" value="1"/>
</dbReference>
<evidence type="ECO:0000313" key="3">
    <source>
        <dbReference type="Proteomes" id="UP000034182"/>
    </source>
</evidence>
<comment type="caution">
    <text evidence="2">The sequence shown here is derived from an EMBL/GenBank/DDBJ whole genome shotgun (WGS) entry which is preliminary data.</text>
</comment>
<evidence type="ECO:0000313" key="2">
    <source>
        <dbReference type="EMBL" id="KKY28056.1"/>
    </source>
</evidence>
<dbReference type="GO" id="GO:0016829">
    <property type="term" value="F:lyase activity"/>
    <property type="evidence" value="ECO:0007669"/>
    <property type="project" value="UniProtKB-KW"/>
</dbReference>
<dbReference type="Gene3D" id="2.60.40.1180">
    <property type="entry name" value="Golgi alpha-mannosidase II"/>
    <property type="match status" value="1"/>
</dbReference>
<dbReference type="InterPro" id="IPR013780">
    <property type="entry name" value="Glyco_hydro_b"/>
</dbReference>
<name>A0A0G2F190_9PEZI</name>
<evidence type="ECO:0000259" key="1">
    <source>
        <dbReference type="Pfam" id="PF21365"/>
    </source>
</evidence>
<keyword evidence="2" id="KW-0456">Lyase</keyword>
<proteinExistence type="predicted"/>
<dbReference type="Proteomes" id="UP000034182">
    <property type="component" value="Unassembled WGS sequence"/>
</dbReference>
<reference evidence="2 3" key="2">
    <citation type="submission" date="2015-05" db="EMBL/GenBank/DDBJ databases">
        <title>Distinctive expansion of gene families associated with plant cell wall degradation and secondary metabolism in the genomes of grapevine trunk pathogens.</title>
        <authorList>
            <person name="Lawrence D.P."/>
            <person name="Travadon R."/>
            <person name="Rolshausen P.E."/>
            <person name="Baumgartner K."/>
        </authorList>
    </citation>
    <scope>NUCLEOTIDE SEQUENCE [LARGE SCALE GENOMIC DNA]</scope>
    <source>
        <strain evidence="2">DS831</strain>
    </source>
</reference>
<sequence length="290" mass="31986">MVRNDILVAPQLEQKQARREIYFPSTTAWFPMNLRPHDDDAIGEALQPSVPGGCNVSFDCHIAPEDGHLPHVCPMYIREGAIIPQIQVRDSVPDRTRPELPAAAANPITINIYPGHSSRGPSKYSMYLDDGVSRSSAPDDAYLFLQPADGVDEAGARPNNEYGDRAARSNFRRVDVEQNVVEDADGDRVTGRRRITLSTGWKGVGEGVRRGDDVPDAERYDDEQVERDVGAEYRLVVWHEPQTDMAGVAVNVLRGGGGIRVGEDDVGKKASVVWVPTRKDVEAVIEVVYQ</sequence>
<feature type="domain" description="Glycosyl hydrolase family 31 C-terminal" evidence="1">
    <location>
        <begin position="1"/>
        <end position="83"/>
    </location>
</feature>
<dbReference type="EMBL" id="LAQI01000014">
    <property type="protein sequence ID" value="KKY28056.1"/>
    <property type="molecule type" value="Genomic_DNA"/>
</dbReference>
<gene>
    <name evidence="2" type="ORF">UCDDS831_g00579</name>
</gene>
<accession>A0A0G2F190</accession>
<dbReference type="InterPro" id="IPR048395">
    <property type="entry name" value="Glyco_hydro_31_C"/>
</dbReference>
<organism evidence="2 3">
    <name type="scientific">Diplodia seriata</name>
    <dbReference type="NCBI Taxonomy" id="420778"/>
    <lineage>
        <taxon>Eukaryota</taxon>
        <taxon>Fungi</taxon>
        <taxon>Dikarya</taxon>
        <taxon>Ascomycota</taxon>
        <taxon>Pezizomycotina</taxon>
        <taxon>Dothideomycetes</taxon>
        <taxon>Dothideomycetes incertae sedis</taxon>
        <taxon>Botryosphaeriales</taxon>
        <taxon>Botryosphaeriaceae</taxon>
        <taxon>Diplodia</taxon>
    </lineage>
</organism>